<organism evidence="1 2">
    <name type="scientific">Microvirga aerilata</name>
    <dbReference type="NCBI Taxonomy" id="670292"/>
    <lineage>
        <taxon>Bacteria</taxon>
        <taxon>Pseudomonadati</taxon>
        <taxon>Pseudomonadota</taxon>
        <taxon>Alphaproteobacteria</taxon>
        <taxon>Hyphomicrobiales</taxon>
        <taxon>Methylobacteriaceae</taxon>
        <taxon>Microvirga</taxon>
    </lineage>
</organism>
<comment type="caution">
    <text evidence="1">The sequence shown here is derived from an EMBL/GenBank/DDBJ whole genome shotgun (WGS) entry which is preliminary data.</text>
</comment>
<reference evidence="1" key="1">
    <citation type="submission" date="2021-01" db="EMBL/GenBank/DDBJ databases">
        <title>Microvirga sp.</title>
        <authorList>
            <person name="Kim M.K."/>
        </authorList>
    </citation>
    <scope>NUCLEOTIDE SEQUENCE</scope>
    <source>
        <strain evidence="1">5420S-16</strain>
    </source>
</reference>
<dbReference type="EMBL" id="JAEQMY010000048">
    <property type="protein sequence ID" value="MBL0406696.1"/>
    <property type="molecule type" value="Genomic_DNA"/>
</dbReference>
<accession>A0A937D182</accession>
<protein>
    <submittedName>
        <fullName evidence="1">Uncharacterized protein</fullName>
    </submittedName>
</protein>
<gene>
    <name evidence="1" type="ORF">JKG68_22355</name>
</gene>
<keyword evidence="2" id="KW-1185">Reference proteome</keyword>
<dbReference type="Proteomes" id="UP000605848">
    <property type="component" value="Unassembled WGS sequence"/>
</dbReference>
<evidence type="ECO:0000313" key="1">
    <source>
        <dbReference type="EMBL" id="MBL0406696.1"/>
    </source>
</evidence>
<name>A0A937D182_9HYPH</name>
<sequence>MAFDAIAVTVIGFNWSDLVTGSTAQQMAVEQSRTDVIAALTSICVDQSKRDPQLAERVALLKGASSYKRSDTVMENGWATMPGTSEGNRLVAVACAAKVGV</sequence>
<proteinExistence type="predicted"/>
<dbReference type="AlphaFoldDB" id="A0A937D182"/>
<evidence type="ECO:0000313" key="2">
    <source>
        <dbReference type="Proteomes" id="UP000605848"/>
    </source>
</evidence>
<dbReference type="RefSeq" id="WP_202063561.1">
    <property type="nucleotide sequence ID" value="NZ_JAEQMY010000048.1"/>
</dbReference>